<sequence>MKSALMVSRHGSCPGLLSIPLLLDVVSGSFYRPAHGKGSSYVVIKDSAAAQQRDVDVSPSSSSSKNHPISSFFEAACALEVSLRPPVPEATSAAAAAFVPKYRYLHTLMVLHSDIMADLVPAGIMSRDDVDESTLAEIAKACNTSTSMIEDVYECSPSQCTMVYETKPEIYQFVLSFGPATDMEQFSNAFRRVVSLHPILRTRIVQCRLGTLQVVIRGDIVFEHPSIDLERYLEISKAHGPWLGVPLLRSAFIGRKFVTTVHHAAMDNWSWSTFLNVDVKSAYFGRPLPMRPPFKQFVLHCRSIGFSVAKSFWKDRFRGVPSAFPEARQPSSMTVKHAGLRNVAFAQEMVDGLKTQIPYFIEAAWAMTSSIYTGSDSIVYGYLISGRSSSAKEFRETLGPTIAEVPIQVDLRRSMTVGQLIKERVVSLRELQVHPAVHWSIEDIADVSPSSKIASEYQTVLNIVPEIPGVEHDTDVTMESKTSVEAPFPLHLIFKIQDEGLVIDPRFEPQAISEDFLNLVLNQFEHTLQTLVNAPPKTALGSLSILNPYDRRKISQWNASDLRTVDQCVHEAFRAQARARPEATAVENSDGSISYRKLDENSERIALLLRAKGISRQVAVAVVLEPSVWAIIAMIGILKAGGICVLINPDVSYSEKKAICSRAKARFTLTSTAGFEGLRDLTNEVMIIDADVLASTSNAPYQQTSNTNLSTDNAFLFFAGSGSVSLKEVPLAHGDFCSKIGCQASRAGWQAACRMSHLASNTSIRGMLEIWGTLLNGGCLCIADGENGDADLATALQATRANWAILHPSELRDLVPGSLPCLQGIFCMGAPLELEPLSTWSEYARLFSGWSPCEETFCCTIAEVTTQINDSVDVGFPVGCHIWIVNPRDVNHLSPIGCIGELVIEHPTVAKTHQGDGLKAAISSATMPAWASSFGKNEAGFYRTGHVGRYNPDGSVSLHGEKVNRVNIRGRIIQLEDVERTLLRRDEVRDIVVSTQISGGRTKLVAVVCLKDSRLPRDMEFSRLAGSCNEIMDGQLDAIKAHAASALPADACPDEWIAVERLPRRNDGNLDRTAARQWLREQRF</sequence>
<dbReference type="GO" id="GO:0043041">
    <property type="term" value="P:amino acid activation for nonribosomal peptide biosynthetic process"/>
    <property type="evidence" value="ECO:0007669"/>
    <property type="project" value="TreeGrafter"/>
</dbReference>
<evidence type="ECO:0000313" key="5">
    <source>
        <dbReference type="EMBL" id="AND74271.1"/>
    </source>
</evidence>
<dbReference type="Gene3D" id="3.30.300.30">
    <property type="match status" value="1"/>
</dbReference>
<protein>
    <submittedName>
        <fullName evidence="5">Nrps8</fullName>
    </submittedName>
</protein>
<dbReference type="Gene3D" id="3.40.50.12780">
    <property type="entry name" value="N-terminal domain of ligase-like"/>
    <property type="match status" value="1"/>
</dbReference>
<dbReference type="GO" id="GO:0003824">
    <property type="term" value="F:catalytic activity"/>
    <property type="evidence" value="ECO:0007669"/>
    <property type="project" value="InterPro"/>
</dbReference>
<evidence type="ECO:0000259" key="4">
    <source>
        <dbReference type="Pfam" id="PF00668"/>
    </source>
</evidence>
<reference evidence="5" key="1">
    <citation type="journal article" date="2016" name="BMC Genomics">
        <title>Genome sequence and comparative analysis of clavicipitaceous insect-pathogenic fungus Aschersonia badia with Metarhizium spp.</title>
        <authorList>
            <person name="Agrawal Y."/>
            <person name="Narwani T."/>
            <person name="Subramanian S."/>
        </authorList>
    </citation>
    <scope>NUCLEOTIDE SEQUENCE</scope>
    <source>
        <strain evidence="5">MTCC 10142</strain>
    </source>
</reference>
<feature type="domain" description="AMP-dependent synthetase/ligase" evidence="3">
    <location>
        <begin position="573"/>
        <end position="911"/>
    </location>
</feature>
<dbReference type="Pfam" id="PF00501">
    <property type="entry name" value="AMP-binding"/>
    <property type="match status" value="1"/>
</dbReference>
<evidence type="ECO:0000256" key="1">
    <source>
        <dbReference type="ARBA" id="ARBA00022450"/>
    </source>
</evidence>
<organism evidence="5">
    <name type="scientific">Hypocrella siamensis</name>
    <dbReference type="NCBI Taxonomy" id="696354"/>
    <lineage>
        <taxon>Eukaryota</taxon>
        <taxon>Fungi</taxon>
        <taxon>Dikarya</taxon>
        <taxon>Ascomycota</taxon>
        <taxon>Pezizomycotina</taxon>
        <taxon>Sordariomycetes</taxon>
        <taxon>Hypocreomycetidae</taxon>
        <taxon>Hypocreales</taxon>
        <taxon>Clavicipitaceae</taxon>
        <taxon>Hypocrella</taxon>
    </lineage>
</organism>
<dbReference type="SUPFAM" id="SSF52777">
    <property type="entry name" value="CoA-dependent acyltransferases"/>
    <property type="match status" value="2"/>
</dbReference>
<dbReference type="Gene3D" id="3.30.559.10">
    <property type="entry name" value="Chloramphenicol acetyltransferase-like domain"/>
    <property type="match status" value="1"/>
</dbReference>
<dbReference type="InterPro" id="IPR000873">
    <property type="entry name" value="AMP-dep_synth/lig_dom"/>
</dbReference>
<keyword evidence="2" id="KW-0597">Phosphoprotein</keyword>
<dbReference type="Pfam" id="PF00668">
    <property type="entry name" value="Condensation"/>
    <property type="match status" value="1"/>
</dbReference>
<dbReference type="InterPro" id="IPR001242">
    <property type="entry name" value="Condensation_dom"/>
</dbReference>
<dbReference type="InterPro" id="IPR042099">
    <property type="entry name" value="ANL_N_sf"/>
</dbReference>
<dbReference type="InterPro" id="IPR045851">
    <property type="entry name" value="AMP-bd_C_sf"/>
</dbReference>
<dbReference type="GO" id="GO:0031177">
    <property type="term" value="F:phosphopantetheine binding"/>
    <property type="evidence" value="ECO:0007669"/>
    <property type="project" value="TreeGrafter"/>
</dbReference>
<evidence type="ECO:0000256" key="2">
    <source>
        <dbReference type="ARBA" id="ARBA00022553"/>
    </source>
</evidence>
<dbReference type="InterPro" id="IPR023213">
    <property type="entry name" value="CAT-like_dom_sf"/>
</dbReference>
<feature type="domain" description="Condensation" evidence="4">
    <location>
        <begin position="150"/>
        <end position="554"/>
    </location>
</feature>
<dbReference type="EMBL" id="KU202711">
    <property type="protein sequence ID" value="AND74271.1"/>
    <property type="molecule type" value="Genomic_DNA"/>
</dbReference>
<dbReference type="Gene3D" id="3.30.559.30">
    <property type="entry name" value="Nonribosomal peptide synthetase, condensation domain"/>
    <property type="match status" value="1"/>
</dbReference>
<evidence type="ECO:0000259" key="3">
    <source>
        <dbReference type="Pfam" id="PF00501"/>
    </source>
</evidence>
<feature type="non-terminal residue" evidence="5">
    <location>
        <position position="1084"/>
    </location>
</feature>
<dbReference type="SUPFAM" id="SSF56801">
    <property type="entry name" value="Acetyl-CoA synthetase-like"/>
    <property type="match status" value="1"/>
</dbReference>
<dbReference type="AlphaFoldDB" id="A0A172PY82"/>
<dbReference type="GO" id="GO:0044550">
    <property type="term" value="P:secondary metabolite biosynthetic process"/>
    <property type="evidence" value="ECO:0007669"/>
    <property type="project" value="TreeGrafter"/>
</dbReference>
<accession>A0A172PY82</accession>
<dbReference type="PANTHER" id="PTHR45527:SF12">
    <property type="entry name" value="NONRIBOSOMAL PEPTIDE SYNTHETASE IVOA"/>
    <property type="match status" value="1"/>
</dbReference>
<name>A0A172PY82_9HYPO</name>
<dbReference type="PANTHER" id="PTHR45527">
    <property type="entry name" value="NONRIBOSOMAL PEPTIDE SYNTHETASE"/>
    <property type="match status" value="1"/>
</dbReference>
<dbReference type="GO" id="GO:0005737">
    <property type="term" value="C:cytoplasm"/>
    <property type="evidence" value="ECO:0007669"/>
    <property type="project" value="TreeGrafter"/>
</dbReference>
<proteinExistence type="predicted"/>
<keyword evidence="1" id="KW-0596">Phosphopantetheine</keyword>